<dbReference type="EMBL" id="UYWY01019849">
    <property type="protein sequence ID" value="VDM39528.1"/>
    <property type="molecule type" value="Genomic_DNA"/>
</dbReference>
<evidence type="ECO:0000313" key="2">
    <source>
        <dbReference type="Proteomes" id="UP000050794"/>
    </source>
</evidence>
<dbReference type="AlphaFoldDB" id="A0A183UI87"/>
<keyword evidence="2" id="KW-1185">Reference proteome</keyword>
<protein>
    <submittedName>
        <fullName evidence="1 3">Uncharacterized protein</fullName>
    </submittedName>
</protein>
<reference evidence="1 2" key="2">
    <citation type="submission" date="2018-11" db="EMBL/GenBank/DDBJ databases">
        <authorList>
            <consortium name="Pathogen Informatics"/>
        </authorList>
    </citation>
    <scope>NUCLEOTIDE SEQUENCE [LARGE SCALE GENOMIC DNA]</scope>
</reference>
<dbReference type="Proteomes" id="UP000050794">
    <property type="component" value="Unassembled WGS sequence"/>
</dbReference>
<evidence type="ECO:0000313" key="1">
    <source>
        <dbReference type="EMBL" id="VDM39528.1"/>
    </source>
</evidence>
<name>A0A183UI87_TOXCA</name>
<proteinExistence type="predicted"/>
<evidence type="ECO:0000313" key="3">
    <source>
        <dbReference type="WBParaSite" id="TCNE_0000820701-mRNA-1"/>
    </source>
</evidence>
<organism evidence="2 3">
    <name type="scientific">Toxocara canis</name>
    <name type="common">Canine roundworm</name>
    <dbReference type="NCBI Taxonomy" id="6265"/>
    <lineage>
        <taxon>Eukaryota</taxon>
        <taxon>Metazoa</taxon>
        <taxon>Ecdysozoa</taxon>
        <taxon>Nematoda</taxon>
        <taxon>Chromadorea</taxon>
        <taxon>Rhabditida</taxon>
        <taxon>Spirurina</taxon>
        <taxon>Ascaridomorpha</taxon>
        <taxon>Ascaridoidea</taxon>
        <taxon>Toxocaridae</taxon>
        <taxon>Toxocara</taxon>
    </lineage>
</organism>
<accession>A0A183UI87</accession>
<gene>
    <name evidence="1" type="ORF">TCNE_LOCUS8207</name>
</gene>
<reference evidence="3" key="1">
    <citation type="submission" date="2016-06" db="UniProtKB">
        <authorList>
            <consortium name="WormBaseParasite"/>
        </authorList>
    </citation>
    <scope>IDENTIFICATION</scope>
</reference>
<dbReference type="WBParaSite" id="TCNE_0000820701-mRNA-1">
    <property type="protein sequence ID" value="TCNE_0000820701-mRNA-1"/>
    <property type="gene ID" value="TCNE_0000820701"/>
</dbReference>
<sequence>MIGRDGFQVSDRRPHSSCLMVHCLLACNADRGPEHAAVGAFDHRYMSALSMRLLVEYMRGARPLIASPALPSPPNCNAALYPFSKTSSTSDRSFDEVLANES</sequence>